<accession>C0PK61</accession>
<evidence type="ECO:0000313" key="1">
    <source>
        <dbReference type="EMBL" id="ACN35577.1"/>
    </source>
</evidence>
<organism evidence="1">
    <name type="scientific">Zea mays</name>
    <name type="common">Maize</name>
    <dbReference type="NCBI Taxonomy" id="4577"/>
    <lineage>
        <taxon>Eukaryota</taxon>
        <taxon>Viridiplantae</taxon>
        <taxon>Streptophyta</taxon>
        <taxon>Embryophyta</taxon>
        <taxon>Tracheophyta</taxon>
        <taxon>Spermatophyta</taxon>
        <taxon>Magnoliopsida</taxon>
        <taxon>Liliopsida</taxon>
        <taxon>Poales</taxon>
        <taxon>Poaceae</taxon>
        <taxon>PACMAD clade</taxon>
        <taxon>Panicoideae</taxon>
        <taxon>Andropogonodae</taxon>
        <taxon>Andropogoneae</taxon>
        <taxon>Tripsacinae</taxon>
        <taxon>Zea</taxon>
    </lineage>
</organism>
<proteinExistence type="evidence at transcript level"/>
<sequence>MGSSTVATRKNLLARRALTPLIATKVESTTCRTAHLRPLPSLPRSCTTVSPPRSLRTPRPVLGARSTAAVTISAPLRWKSLRPAPTSSPCAGCPPITEPWGCKVQHWKRVIPQPNHRILEAKEK</sequence>
<dbReference type="AlphaFoldDB" id="C0PK61"/>
<name>C0PK61_MAIZE</name>
<dbReference type="EMBL" id="BT068680">
    <property type="protein sequence ID" value="ACN35577.1"/>
    <property type="molecule type" value="mRNA"/>
</dbReference>
<dbReference type="ExpressionAtlas" id="C0PK61">
    <property type="expression patterns" value="baseline and differential"/>
</dbReference>
<reference evidence="1" key="1">
    <citation type="journal article" date="2009" name="PLoS Genet.">
        <title>Sequencing, mapping, and analysis of 27,455 maize full-length cDNAs.</title>
        <authorList>
            <person name="Soderlund C."/>
            <person name="Descour A."/>
            <person name="Kudrna D."/>
            <person name="Bomhoff M."/>
            <person name="Boyd L."/>
            <person name="Currie J."/>
            <person name="Angelova A."/>
            <person name="Collura K."/>
            <person name="Wissotski M."/>
            <person name="Ashley E."/>
            <person name="Morrow D."/>
            <person name="Fernandes J."/>
            <person name="Walbot V."/>
            <person name="Yu Y."/>
        </authorList>
    </citation>
    <scope>NUCLEOTIDE SEQUENCE</scope>
    <source>
        <strain evidence="1">B73</strain>
    </source>
</reference>
<protein>
    <submittedName>
        <fullName evidence="1">Uncharacterized protein</fullName>
    </submittedName>
</protein>